<evidence type="ECO:0000313" key="1">
    <source>
        <dbReference type="EMBL" id="KKM02865.1"/>
    </source>
</evidence>
<sequence length="100" mass="11918">MKIDWFDGESYGVIVPWDRDELAHMNGKTHYYDNDLLRRYRSDAISAAVKRYTWDAGETAWPPTVKLDALFNLHRQSRDRIWAKLYRKGYRVVKLKIRAA</sequence>
<name>A0A0F9GVL7_9ZZZZ</name>
<comment type="caution">
    <text evidence="1">The sequence shown here is derived from an EMBL/GenBank/DDBJ whole genome shotgun (WGS) entry which is preliminary data.</text>
</comment>
<gene>
    <name evidence="1" type="ORF">LCGC14_1780210</name>
</gene>
<dbReference type="EMBL" id="LAZR01016822">
    <property type="protein sequence ID" value="KKM02865.1"/>
    <property type="molecule type" value="Genomic_DNA"/>
</dbReference>
<protein>
    <submittedName>
        <fullName evidence="1">Uncharacterized protein</fullName>
    </submittedName>
</protein>
<organism evidence="1">
    <name type="scientific">marine sediment metagenome</name>
    <dbReference type="NCBI Taxonomy" id="412755"/>
    <lineage>
        <taxon>unclassified sequences</taxon>
        <taxon>metagenomes</taxon>
        <taxon>ecological metagenomes</taxon>
    </lineage>
</organism>
<dbReference type="AlphaFoldDB" id="A0A0F9GVL7"/>
<accession>A0A0F9GVL7</accession>
<proteinExistence type="predicted"/>
<reference evidence="1" key="1">
    <citation type="journal article" date="2015" name="Nature">
        <title>Complex archaea that bridge the gap between prokaryotes and eukaryotes.</title>
        <authorList>
            <person name="Spang A."/>
            <person name="Saw J.H."/>
            <person name="Jorgensen S.L."/>
            <person name="Zaremba-Niedzwiedzka K."/>
            <person name="Martijn J."/>
            <person name="Lind A.E."/>
            <person name="van Eijk R."/>
            <person name="Schleper C."/>
            <person name="Guy L."/>
            <person name="Ettema T.J."/>
        </authorList>
    </citation>
    <scope>NUCLEOTIDE SEQUENCE</scope>
</reference>